<gene>
    <name evidence="7" type="ORF">GF339_09560</name>
</gene>
<evidence type="ECO:0000313" key="7">
    <source>
        <dbReference type="EMBL" id="MBD3324819.1"/>
    </source>
</evidence>
<dbReference type="EMBL" id="WJJP01000304">
    <property type="protein sequence ID" value="MBD3324819.1"/>
    <property type="molecule type" value="Genomic_DNA"/>
</dbReference>
<comment type="caution">
    <text evidence="7">The sequence shown here is derived from an EMBL/GenBank/DDBJ whole genome shotgun (WGS) entry which is preliminary data.</text>
</comment>
<comment type="subcellular location">
    <subcellularLocation>
        <location evidence="1">Membrane</location>
        <topology evidence="1">Single-pass membrane protein</topology>
    </subcellularLocation>
</comment>
<evidence type="ECO:0000256" key="6">
    <source>
        <dbReference type="SAM" id="Phobius"/>
    </source>
</evidence>
<dbReference type="AlphaFoldDB" id="A0A9D5JV43"/>
<sequence>MIQKQASQKKIILGVAIAIAVIVLIAAFALMSQYNTMIEREEQVMTAWGQVENVYQRRYDLVPNLVETVKAYAEHEQELFQMITAARANAGGVLQISDDALRDPATLQKFQEAQAQLSSVLQRMMVVVEQNPNIKADQNFLALQAQLEGTENRIAVERKRFNEAVQAYNSYIKRFPQVLVASLFGFETKVYFSADEGAENAPAVNFN</sequence>
<protein>
    <submittedName>
        <fullName evidence="7">LemA family protein</fullName>
    </submittedName>
</protein>
<evidence type="ECO:0000256" key="4">
    <source>
        <dbReference type="ARBA" id="ARBA00022989"/>
    </source>
</evidence>
<dbReference type="Pfam" id="PF04011">
    <property type="entry name" value="LemA"/>
    <property type="match status" value="1"/>
</dbReference>
<dbReference type="Proteomes" id="UP000649604">
    <property type="component" value="Unassembled WGS sequence"/>
</dbReference>
<keyword evidence="4 6" id="KW-1133">Transmembrane helix</keyword>
<reference evidence="7" key="1">
    <citation type="submission" date="2019-11" db="EMBL/GenBank/DDBJ databases">
        <title>Microbial mats filling the niche in hypersaline microbial mats.</title>
        <authorList>
            <person name="Wong H.L."/>
            <person name="Macleod F.I."/>
            <person name="White R.A. III"/>
            <person name="Burns B.P."/>
        </authorList>
    </citation>
    <scope>NUCLEOTIDE SEQUENCE</scope>
    <source>
        <strain evidence="7">Rbin_158</strain>
    </source>
</reference>
<dbReference type="PANTHER" id="PTHR34478:SF2">
    <property type="entry name" value="MEMBRANE PROTEIN"/>
    <property type="match status" value="1"/>
</dbReference>
<keyword evidence="3 6" id="KW-0812">Transmembrane</keyword>
<evidence type="ECO:0000256" key="1">
    <source>
        <dbReference type="ARBA" id="ARBA00004167"/>
    </source>
</evidence>
<evidence type="ECO:0000313" key="8">
    <source>
        <dbReference type="Proteomes" id="UP000649604"/>
    </source>
</evidence>
<dbReference type="SUPFAM" id="SSF140478">
    <property type="entry name" value="LemA-like"/>
    <property type="match status" value="1"/>
</dbReference>
<dbReference type="InterPro" id="IPR023353">
    <property type="entry name" value="LemA-like_dom_sf"/>
</dbReference>
<keyword evidence="5 6" id="KW-0472">Membrane</keyword>
<accession>A0A9D5JV43</accession>
<evidence type="ECO:0000256" key="2">
    <source>
        <dbReference type="ARBA" id="ARBA00008854"/>
    </source>
</evidence>
<comment type="similarity">
    <text evidence="2">Belongs to the LemA family.</text>
</comment>
<dbReference type="PANTHER" id="PTHR34478">
    <property type="entry name" value="PROTEIN LEMA"/>
    <property type="match status" value="1"/>
</dbReference>
<dbReference type="Gene3D" id="1.20.1440.20">
    <property type="entry name" value="LemA-like domain"/>
    <property type="match status" value="1"/>
</dbReference>
<proteinExistence type="inferred from homology"/>
<name>A0A9D5JV43_9BACT</name>
<feature type="transmembrane region" description="Helical" evidence="6">
    <location>
        <begin position="12"/>
        <end position="31"/>
    </location>
</feature>
<organism evidence="7 8">
    <name type="scientific">candidate division KSB3 bacterium</name>
    <dbReference type="NCBI Taxonomy" id="2044937"/>
    <lineage>
        <taxon>Bacteria</taxon>
        <taxon>candidate division KSB3</taxon>
    </lineage>
</organism>
<dbReference type="GO" id="GO:0016020">
    <property type="term" value="C:membrane"/>
    <property type="evidence" value="ECO:0007669"/>
    <property type="project" value="UniProtKB-SubCell"/>
</dbReference>
<evidence type="ECO:0000256" key="3">
    <source>
        <dbReference type="ARBA" id="ARBA00022692"/>
    </source>
</evidence>
<evidence type="ECO:0000256" key="5">
    <source>
        <dbReference type="ARBA" id="ARBA00023136"/>
    </source>
</evidence>
<dbReference type="InterPro" id="IPR007156">
    <property type="entry name" value="MamQ_LemA"/>
</dbReference>